<dbReference type="Gene3D" id="1.25.40.10">
    <property type="entry name" value="Tetratricopeptide repeat domain"/>
    <property type="match status" value="1"/>
</dbReference>
<feature type="repeat" description="PPR" evidence="2">
    <location>
        <begin position="9"/>
        <end position="43"/>
    </location>
</feature>
<keyword evidence="1" id="KW-0677">Repeat</keyword>
<dbReference type="Proteomes" id="UP000823775">
    <property type="component" value="Unassembled WGS sequence"/>
</dbReference>
<dbReference type="NCBIfam" id="TIGR00756">
    <property type="entry name" value="PPR"/>
    <property type="match status" value="1"/>
</dbReference>
<dbReference type="PROSITE" id="PS51375">
    <property type="entry name" value="PPR"/>
    <property type="match status" value="1"/>
</dbReference>
<sequence length="86" mass="9844">MEDNGCFPNNVTYNVIMQGFLRCSKISDIASFMKEMGRRGFSFDATTADLLVKAISKNPSVLDMIPELHSVKTRNFLADFKLWTRY</sequence>
<gene>
    <name evidence="3" type="ORF">HAX54_051034</name>
</gene>
<accession>A0ABS8RRN7</accession>
<name>A0ABS8RRN7_DATST</name>
<organism evidence="3 4">
    <name type="scientific">Datura stramonium</name>
    <name type="common">Jimsonweed</name>
    <name type="synonym">Common thornapple</name>
    <dbReference type="NCBI Taxonomy" id="4076"/>
    <lineage>
        <taxon>Eukaryota</taxon>
        <taxon>Viridiplantae</taxon>
        <taxon>Streptophyta</taxon>
        <taxon>Embryophyta</taxon>
        <taxon>Tracheophyta</taxon>
        <taxon>Spermatophyta</taxon>
        <taxon>Magnoliopsida</taxon>
        <taxon>eudicotyledons</taxon>
        <taxon>Gunneridae</taxon>
        <taxon>Pentapetalae</taxon>
        <taxon>asterids</taxon>
        <taxon>lamiids</taxon>
        <taxon>Solanales</taxon>
        <taxon>Solanaceae</taxon>
        <taxon>Solanoideae</taxon>
        <taxon>Datureae</taxon>
        <taxon>Datura</taxon>
    </lineage>
</organism>
<protein>
    <recommendedName>
        <fullName evidence="5">Pentatricopeptide repeat-containing protein</fullName>
    </recommendedName>
</protein>
<reference evidence="3 4" key="1">
    <citation type="journal article" date="2021" name="BMC Genomics">
        <title>Datura genome reveals duplications of psychoactive alkaloid biosynthetic genes and high mutation rate following tissue culture.</title>
        <authorList>
            <person name="Rajewski A."/>
            <person name="Carter-House D."/>
            <person name="Stajich J."/>
            <person name="Litt A."/>
        </authorList>
    </citation>
    <scope>NUCLEOTIDE SEQUENCE [LARGE SCALE GENOMIC DNA]</scope>
    <source>
        <strain evidence="3">AR-01</strain>
    </source>
</reference>
<evidence type="ECO:0000313" key="3">
    <source>
        <dbReference type="EMBL" id="MCD7449294.1"/>
    </source>
</evidence>
<evidence type="ECO:0000313" key="4">
    <source>
        <dbReference type="Proteomes" id="UP000823775"/>
    </source>
</evidence>
<evidence type="ECO:0008006" key="5">
    <source>
        <dbReference type="Google" id="ProtNLM"/>
    </source>
</evidence>
<dbReference type="InterPro" id="IPR011990">
    <property type="entry name" value="TPR-like_helical_dom_sf"/>
</dbReference>
<dbReference type="InterPro" id="IPR002885">
    <property type="entry name" value="PPR_rpt"/>
</dbReference>
<comment type="caution">
    <text evidence="3">The sequence shown here is derived from an EMBL/GenBank/DDBJ whole genome shotgun (WGS) entry which is preliminary data.</text>
</comment>
<evidence type="ECO:0000256" key="2">
    <source>
        <dbReference type="PROSITE-ProRule" id="PRU00708"/>
    </source>
</evidence>
<keyword evidence="4" id="KW-1185">Reference proteome</keyword>
<dbReference type="EMBL" id="JACEIK010000090">
    <property type="protein sequence ID" value="MCD7449294.1"/>
    <property type="molecule type" value="Genomic_DNA"/>
</dbReference>
<proteinExistence type="predicted"/>
<evidence type="ECO:0000256" key="1">
    <source>
        <dbReference type="ARBA" id="ARBA00022737"/>
    </source>
</evidence>
<dbReference type="Pfam" id="PF13041">
    <property type="entry name" value="PPR_2"/>
    <property type="match status" value="1"/>
</dbReference>